<dbReference type="RefSeq" id="WP_192729782.1">
    <property type="nucleotide sequence ID" value="NZ_BAAAVL010000005.1"/>
</dbReference>
<evidence type="ECO:0000313" key="4">
    <source>
        <dbReference type="Proteomes" id="UP000620262"/>
    </source>
</evidence>
<keyword evidence="1" id="KW-1133">Transmembrane helix</keyword>
<dbReference type="SMART" id="SM00850">
    <property type="entry name" value="LytTR"/>
    <property type="match status" value="1"/>
</dbReference>
<feature type="transmembrane region" description="Helical" evidence="1">
    <location>
        <begin position="84"/>
        <end position="108"/>
    </location>
</feature>
<feature type="transmembrane region" description="Helical" evidence="1">
    <location>
        <begin position="120"/>
        <end position="141"/>
    </location>
</feature>
<dbReference type="InterPro" id="IPR007492">
    <property type="entry name" value="LytTR_DNA-bd_dom"/>
</dbReference>
<sequence>MDHPSLQSTLRELQVFWRAPRFWGTFLAIVLIFAITGPYGTMESMPAGERFAYWLILHAVAWSIAILFSVLADTLLCRVLDRMFWRMMIGSLVAALPIGFAIGLVDYAFSGNPASFNGSFARALFALPLCALFCFLTYLAMHRQIEQATAQTPPTASLLDRLKPQNRGALLRLSVQDHYTEVVTSRGRELVLLRFSDALREIGGTPGLQVHRSHWVADAHVEALKRDNGKILILTRDGTQIPVSRSFAEEARRRFG</sequence>
<proteinExistence type="predicted"/>
<keyword evidence="1" id="KW-0812">Transmembrane</keyword>
<dbReference type="Gene3D" id="2.40.50.1020">
    <property type="entry name" value="LytTr DNA-binding domain"/>
    <property type="match status" value="1"/>
</dbReference>
<feature type="domain" description="HTH LytTR-type" evidence="2">
    <location>
        <begin position="158"/>
        <end position="256"/>
    </location>
</feature>
<dbReference type="GO" id="GO:0003677">
    <property type="term" value="F:DNA binding"/>
    <property type="evidence" value="ECO:0007669"/>
    <property type="project" value="UniProtKB-KW"/>
</dbReference>
<dbReference type="InterPro" id="IPR012362">
    <property type="entry name" value="LytTR_TM"/>
</dbReference>
<evidence type="ECO:0000313" key="3">
    <source>
        <dbReference type="EMBL" id="MBE1506018.1"/>
    </source>
</evidence>
<dbReference type="Pfam" id="PF04397">
    <property type="entry name" value="LytTR"/>
    <property type="match status" value="1"/>
</dbReference>
<accession>A0ABR9ISA3</accession>
<dbReference type="EMBL" id="JADBEC010000001">
    <property type="protein sequence ID" value="MBE1506018.1"/>
    <property type="molecule type" value="Genomic_DNA"/>
</dbReference>
<comment type="caution">
    <text evidence="3">The sequence shown here is derived from an EMBL/GenBank/DDBJ whole genome shotgun (WGS) entry which is preliminary data.</text>
</comment>
<keyword evidence="4" id="KW-1185">Reference proteome</keyword>
<keyword evidence="1" id="KW-0472">Membrane</keyword>
<feature type="transmembrane region" description="Helical" evidence="1">
    <location>
        <begin position="51"/>
        <end position="72"/>
    </location>
</feature>
<name>A0ABR9ISA3_RHIVS</name>
<feature type="transmembrane region" description="Helical" evidence="1">
    <location>
        <begin position="21"/>
        <end position="39"/>
    </location>
</feature>
<evidence type="ECO:0000259" key="2">
    <source>
        <dbReference type="PROSITE" id="PS50930"/>
    </source>
</evidence>
<gene>
    <name evidence="3" type="ORF">H4W29_003199</name>
</gene>
<dbReference type="PROSITE" id="PS50930">
    <property type="entry name" value="HTH_LYTTR"/>
    <property type="match status" value="1"/>
</dbReference>
<keyword evidence="3" id="KW-0238">DNA-binding</keyword>
<dbReference type="PIRSF" id="PIRSF031737">
    <property type="entry name" value="TM_LytTR"/>
    <property type="match status" value="1"/>
</dbReference>
<protein>
    <submittedName>
        <fullName evidence="3">DNA-binding LytR/AlgR family response regulator</fullName>
    </submittedName>
</protein>
<dbReference type="Proteomes" id="UP000620262">
    <property type="component" value="Unassembled WGS sequence"/>
</dbReference>
<reference evidence="3 4" key="1">
    <citation type="submission" date="2020-10" db="EMBL/GenBank/DDBJ databases">
        <title>Sequencing the genomes of 1000 actinobacteria strains.</title>
        <authorList>
            <person name="Klenk H.-P."/>
        </authorList>
    </citation>
    <scope>NUCLEOTIDE SEQUENCE [LARGE SCALE GENOMIC DNA]</scope>
    <source>
        <strain evidence="3 4">DSM 7307</strain>
    </source>
</reference>
<organism evidence="3 4">
    <name type="scientific">Rhizobium viscosum</name>
    <name type="common">Arthrobacter viscosus</name>
    <dbReference type="NCBI Taxonomy" id="1673"/>
    <lineage>
        <taxon>Bacteria</taxon>
        <taxon>Pseudomonadati</taxon>
        <taxon>Pseudomonadota</taxon>
        <taxon>Alphaproteobacteria</taxon>
        <taxon>Hyphomicrobiales</taxon>
        <taxon>Rhizobiaceae</taxon>
        <taxon>Rhizobium/Agrobacterium group</taxon>
        <taxon>Rhizobium</taxon>
    </lineage>
</organism>
<evidence type="ECO:0000256" key="1">
    <source>
        <dbReference type="SAM" id="Phobius"/>
    </source>
</evidence>